<evidence type="ECO:0000313" key="1">
    <source>
        <dbReference type="EMBL" id="BDB52766.1"/>
    </source>
</evidence>
<dbReference type="RefSeq" id="WP_229323404.1">
    <property type="nucleotide sequence ID" value="NZ_AP025183.1"/>
</dbReference>
<dbReference type="EMBL" id="AP025183">
    <property type="protein sequence ID" value="BDB52766.1"/>
    <property type="molecule type" value="Genomic_DNA"/>
</dbReference>
<name>A0ABN6KUF6_9FLAO</name>
<dbReference type="InterPro" id="IPR020271">
    <property type="entry name" value="Uncharacterised_MJ1172"/>
</dbReference>
<evidence type="ECO:0000313" key="2">
    <source>
        <dbReference type="Proteomes" id="UP001319865"/>
    </source>
</evidence>
<dbReference type="Pfam" id="PF10884">
    <property type="entry name" value="DUF2683"/>
    <property type="match status" value="1"/>
</dbReference>
<keyword evidence="2" id="KW-1185">Reference proteome</keyword>
<sequence>MTTLTIKINERTKAGKAFMAMSESFFKGVKGIEIIETDSNKIEESPYDPEFVAMVKKAQKSKNRTIVDPNDIWGSLGLK</sequence>
<protein>
    <submittedName>
        <fullName evidence="1">Uncharacterized protein</fullName>
    </submittedName>
</protein>
<proteinExistence type="predicted"/>
<reference evidence="1 2" key="1">
    <citation type="journal article" date="2022" name="Int. J. Syst. Evol. Microbiol.">
        <title>Flavobacterium ammonificans sp. nov. and Flavobacterium ammoniigenes sp. nov., ammonifying bacteria isolated from surface river water.</title>
        <authorList>
            <person name="Watanabe K."/>
            <person name="Kitamura T."/>
            <person name="Ogata Y."/>
            <person name="Shindo C."/>
            <person name="Suda W."/>
        </authorList>
    </citation>
    <scope>NUCLEOTIDE SEQUENCE [LARGE SCALE GENOMIC DNA]</scope>
    <source>
        <strain evidence="1 2">GENT11</strain>
    </source>
</reference>
<accession>A0ABN6KUF6</accession>
<gene>
    <name evidence="1" type="ORF">GENT11_10780</name>
</gene>
<reference evidence="1 2" key="2">
    <citation type="journal article" date="2022" name="Microorganisms">
        <title>Complete Genome Sequences of Two Flavobacterium ammonificans Strains and a Flavobacterium ammoniigenes Strain of Ammonifying Bacterioplankton Isolated from Surface River Water.</title>
        <authorList>
            <person name="Suda W."/>
            <person name="Ogata Y."/>
            <person name="Shindo C."/>
            <person name="Watanabe K."/>
        </authorList>
    </citation>
    <scope>NUCLEOTIDE SEQUENCE [LARGE SCALE GENOMIC DNA]</scope>
    <source>
        <strain evidence="1 2">GENT11</strain>
    </source>
</reference>
<organism evidence="1 2">
    <name type="scientific">Flavobacterium ammonificans</name>
    <dbReference type="NCBI Taxonomy" id="1751056"/>
    <lineage>
        <taxon>Bacteria</taxon>
        <taxon>Pseudomonadati</taxon>
        <taxon>Bacteroidota</taxon>
        <taxon>Flavobacteriia</taxon>
        <taxon>Flavobacteriales</taxon>
        <taxon>Flavobacteriaceae</taxon>
        <taxon>Flavobacterium</taxon>
    </lineage>
</organism>
<dbReference type="Proteomes" id="UP001319865">
    <property type="component" value="Chromosome"/>
</dbReference>